<dbReference type="STRING" id="6669.E9I0H2"/>
<name>E9I0H2_DAPPU</name>
<dbReference type="GO" id="GO:0004672">
    <property type="term" value="F:protein kinase activity"/>
    <property type="evidence" value="ECO:0007669"/>
    <property type="project" value="InterPro"/>
</dbReference>
<organism evidence="2 3">
    <name type="scientific">Daphnia pulex</name>
    <name type="common">Water flea</name>
    <dbReference type="NCBI Taxonomy" id="6669"/>
    <lineage>
        <taxon>Eukaryota</taxon>
        <taxon>Metazoa</taxon>
        <taxon>Ecdysozoa</taxon>
        <taxon>Arthropoda</taxon>
        <taxon>Crustacea</taxon>
        <taxon>Branchiopoda</taxon>
        <taxon>Diplostraca</taxon>
        <taxon>Cladocera</taxon>
        <taxon>Anomopoda</taxon>
        <taxon>Daphniidae</taxon>
        <taxon>Daphnia</taxon>
    </lineage>
</organism>
<dbReference type="KEGG" id="dpx:DAPPUDRAFT_120158"/>
<evidence type="ECO:0000313" key="3">
    <source>
        <dbReference type="Proteomes" id="UP000000305"/>
    </source>
</evidence>
<dbReference type="GO" id="GO:0005524">
    <property type="term" value="F:ATP binding"/>
    <property type="evidence" value="ECO:0007669"/>
    <property type="project" value="InterPro"/>
</dbReference>
<dbReference type="Gene3D" id="1.10.510.10">
    <property type="entry name" value="Transferase(Phosphotransferase) domain 1"/>
    <property type="match status" value="1"/>
</dbReference>
<sequence>MNSIMLEIIPDILLDPGTKKRYVRGQLLGKSLMELLKRRKAITEPEARFLMHHLLLGVKYLHKNKIILRDLKLDNLFLNEGMAPKIGDFGLATKLYFDGERKK</sequence>
<gene>
    <name evidence="2" type="ORF">DAPPUDRAFT_120158</name>
</gene>
<dbReference type="PANTHER" id="PTHR24345:SF93">
    <property type="entry name" value="SERINE_THREONINE-PROTEIN KINASE PLK1"/>
    <property type="match status" value="1"/>
</dbReference>
<proteinExistence type="predicted"/>
<reference evidence="2 3" key="1">
    <citation type="journal article" date="2011" name="Science">
        <title>The ecoresponsive genome of Daphnia pulex.</title>
        <authorList>
            <person name="Colbourne J.K."/>
            <person name="Pfrender M.E."/>
            <person name="Gilbert D."/>
            <person name="Thomas W.K."/>
            <person name="Tucker A."/>
            <person name="Oakley T.H."/>
            <person name="Tokishita S."/>
            <person name="Aerts A."/>
            <person name="Arnold G.J."/>
            <person name="Basu M.K."/>
            <person name="Bauer D.J."/>
            <person name="Caceres C.E."/>
            <person name="Carmel L."/>
            <person name="Casola C."/>
            <person name="Choi J.H."/>
            <person name="Detter J.C."/>
            <person name="Dong Q."/>
            <person name="Dusheyko S."/>
            <person name="Eads B.D."/>
            <person name="Frohlich T."/>
            <person name="Geiler-Samerotte K.A."/>
            <person name="Gerlach D."/>
            <person name="Hatcher P."/>
            <person name="Jogdeo S."/>
            <person name="Krijgsveld J."/>
            <person name="Kriventseva E.V."/>
            <person name="Kultz D."/>
            <person name="Laforsch C."/>
            <person name="Lindquist E."/>
            <person name="Lopez J."/>
            <person name="Manak J.R."/>
            <person name="Muller J."/>
            <person name="Pangilinan J."/>
            <person name="Patwardhan R.P."/>
            <person name="Pitluck S."/>
            <person name="Pritham E.J."/>
            <person name="Rechtsteiner A."/>
            <person name="Rho M."/>
            <person name="Rogozin I.B."/>
            <person name="Sakarya O."/>
            <person name="Salamov A."/>
            <person name="Schaack S."/>
            <person name="Shapiro H."/>
            <person name="Shiga Y."/>
            <person name="Skalitzky C."/>
            <person name="Smith Z."/>
            <person name="Souvorov A."/>
            <person name="Sung W."/>
            <person name="Tang Z."/>
            <person name="Tsuchiya D."/>
            <person name="Tu H."/>
            <person name="Vos H."/>
            <person name="Wang M."/>
            <person name="Wolf Y.I."/>
            <person name="Yamagata H."/>
            <person name="Yamada T."/>
            <person name="Ye Y."/>
            <person name="Shaw J.R."/>
            <person name="Andrews J."/>
            <person name="Crease T.J."/>
            <person name="Tang H."/>
            <person name="Lucas S.M."/>
            <person name="Robertson H.M."/>
            <person name="Bork P."/>
            <person name="Koonin E.V."/>
            <person name="Zdobnov E.M."/>
            <person name="Grigoriev I.V."/>
            <person name="Lynch M."/>
            <person name="Boore J.L."/>
        </authorList>
    </citation>
    <scope>NUCLEOTIDE SEQUENCE [LARGE SCALE GENOMIC DNA]</scope>
</reference>
<dbReference type="PROSITE" id="PS50011">
    <property type="entry name" value="PROTEIN_KINASE_DOM"/>
    <property type="match status" value="1"/>
</dbReference>
<dbReference type="InterPro" id="IPR000719">
    <property type="entry name" value="Prot_kinase_dom"/>
</dbReference>
<dbReference type="PANTHER" id="PTHR24345">
    <property type="entry name" value="SERINE/THREONINE-PROTEIN KINASE PLK"/>
    <property type="match status" value="1"/>
</dbReference>
<dbReference type="InParanoid" id="E9I0H2"/>
<feature type="domain" description="Protein kinase" evidence="1">
    <location>
        <begin position="1"/>
        <end position="103"/>
    </location>
</feature>
<dbReference type="EMBL" id="GL733540">
    <property type="protein sequence ID" value="EFX62508.1"/>
    <property type="molecule type" value="Genomic_DNA"/>
</dbReference>
<dbReference type="Pfam" id="PF00069">
    <property type="entry name" value="Pkinase"/>
    <property type="match status" value="1"/>
</dbReference>
<dbReference type="OrthoDB" id="408964at2759"/>
<accession>E9I0H2</accession>
<dbReference type="HOGENOM" id="CLU_2266368_0_0_1"/>
<dbReference type="SUPFAM" id="SSF56112">
    <property type="entry name" value="Protein kinase-like (PK-like)"/>
    <property type="match status" value="1"/>
</dbReference>
<dbReference type="eggNOG" id="KOG0575">
    <property type="taxonomic scope" value="Eukaryota"/>
</dbReference>
<dbReference type="PhylomeDB" id="E9I0H2"/>
<evidence type="ECO:0000313" key="2">
    <source>
        <dbReference type="EMBL" id="EFX62508.1"/>
    </source>
</evidence>
<dbReference type="Proteomes" id="UP000000305">
    <property type="component" value="Unassembled WGS sequence"/>
</dbReference>
<dbReference type="AlphaFoldDB" id="E9I0H2"/>
<keyword evidence="3" id="KW-1185">Reference proteome</keyword>
<dbReference type="InterPro" id="IPR011009">
    <property type="entry name" value="Kinase-like_dom_sf"/>
</dbReference>
<protein>
    <recommendedName>
        <fullName evidence="1">Protein kinase domain-containing protein</fullName>
    </recommendedName>
</protein>
<evidence type="ECO:0000259" key="1">
    <source>
        <dbReference type="PROSITE" id="PS50011"/>
    </source>
</evidence>